<evidence type="ECO:0000313" key="2">
    <source>
        <dbReference type="Proteomes" id="UP001239111"/>
    </source>
</evidence>
<evidence type="ECO:0000313" key="1">
    <source>
        <dbReference type="EMBL" id="KAJ8681781.1"/>
    </source>
</evidence>
<name>A0ACC2PFH7_9HYME</name>
<keyword evidence="2" id="KW-1185">Reference proteome</keyword>
<reference evidence="1" key="1">
    <citation type="submission" date="2023-04" db="EMBL/GenBank/DDBJ databases">
        <title>A chromosome-level genome assembly of the parasitoid wasp Eretmocerus hayati.</title>
        <authorList>
            <person name="Zhong Y."/>
            <person name="Liu S."/>
            <person name="Liu Y."/>
        </authorList>
    </citation>
    <scope>NUCLEOTIDE SEQUENCE</scope>
    <source>
        <strain evidence="1">ZJU_SS_LIU_2023</strain>
    </source>
</reference>
<protein>
    <submittedName>
        <fullName evidence="1">Uncharacterized protein</fullName>
    </submittedName>
</protein>
<proteinExistence type="predicted"/>
<gene>
    <name evidence="1" type="ORF">QAD02_017573</name>
</gene>
<dbReference type="EMBL" id="CM056741">
    <property type="protein sequence ID" value="KAJ8681781.1"/>
    <property type="molecule type" value="Genomic_DNA"/>
</dbReference>
<dbReference type="Proteomes" id="UP001239111">
    <property type="component" value="Chromosome 1"/>
</dbReference>
<comment type="caution">
    <text evidence="1">The sequence shown here is derived from an EMBL/GenBank/DDBJ whole genome shotgun (WGS) entry which is preliminary data.</text>
</comment>
<accession>A0ACC2PFH7</accession>
<organism evidence="1 2">
    <name type="scientific">Eretmocerus hayati</name>
    <dbReference type="NCBI Taxonomy" id="131215"/>
    <lineage>
        <taxon>Eukaryota</taxon>
        <taxon>Metazoa</taxon>
        <taxon>Ecdysozoa</taxon>
        <taxon>Arthropoda</taxon>
        <taxon>Hexapoda</taxon>
        <taxon>Insecta</taxon>
        <taxon>Pterygota</taxon>
        <taxon>Neoptera</taxon>
        <taxon>Endopterygota</taxon>
        <taxon>Hymenoptera</taxon>
        <taxon>Apocrita</taxon>
        <taxon>Proctotrupomorpha</taxon>
        <taxon>Chalcidoidea</taxon>
        <taxon>Aphelinidae</taxon>
        <taxon>Aphelininae</taxon>
        <taxon>Eretmocerus</taxon>
    </lineage>
</organism>
<sequence>MEKMKSLECPFTWGFDDASLRTSVLRSFDGEETLPLMQLMRTILKRYAESKNSEKNSDTKSVGDEIMVWNVAECDELLSALENSDAEQNFSHDVIRHIVQATYAFIFSRAHMTAEREEILASINDVDMCDTIAKSTLLGCKGICFSIHDRAHPDEAKKLIQEAIDLNPKCHLWHFVLGRILRNERRDFYYGRIPTGEEVTAFNKAYSLSKNPVFGIFLAQVYRETKVNQEKSLEIYDRVFEEKPTSVMLLLRLALGFITFRKMERAAECLDKIPDPGEKNSMYLHYRGIYHFKLKNYDEAAKFFKDAAEDDNLGADYNYIECKLRMDENFKKEVSQYLLKMVEKYRRLPEKQIQRILLDVAISSWKNDGNIEEALRYFLRALDIDPKSKLFTYCNPFQIGVELKDKNIFRLVRREFLPHIHERYYCPEILAKAKKVEKYCADYENAQYESASNNFSSLRCRYSSKQFFMMMMERMESWEGPFKWGFEDVSIQKTPKLKPLDGHETLPLMQLMRMTMRRYADSITNESEIVDDQDMNFDETECDELLSALKNCDDEQEISHDVVRHVVYATYAFIFSKAHKGVELERVLSKIEDVNISDKKAKSTLLGCKGICWSVVHNLTDPHKAKHFLRTAIQENPKYHLWYFVVGRIGRAERRDLNHGIFKDAKEILSFETAYSLSQKPIYGLFLAQAYKERRIERERSLEIFEEIFQQQPEETAILLRLALGFLKYNKLERAKECLDNVSDPGTKASMFFHYKGLYYLKSEQYEEAAKFFERATIEDNLAADYNYIECKLKINENFKHEVSHCLLKMVEKYHHFPEKQTQRILLDVAISSWKNDSNIEQALKFFLQALEVDSESKIFTYWDPIQIGVEFRDKNIFRLLKRDFLPLVNGTSQEILGMKRALTRYCDAYLNAALARNRHNSFWRRH</sequence>